<dbReference type="InterPro" id="IPR058533">
    <property type="entry name" value="Cation_efflux_TM"/>
</dbReference>
<keyword evidence="4 10" id="KW-0812">Transmembrane</keyword>
<proteinExistence type="inferred from homology"/>
<evidence type="ECO:0000256" key="5">
    <source>
        <dbReference type="ARBA" id="ARBA00022906"/>
    </source>
</evidence>
<dbReference type="GO" id="GO:0006829">
    <property type="term" value="P:zinc ion transport"/>
    <property type="evidence" value="ECO:0007669"/>
    <property type="project" value="UniProtKB-KW"/>
</dbReference>
<dbReference type="InterPro" id="IPR027469">
    <property type="entry name" value="Cation_efflux_TMD_sf"/>
</dbReference>
<evidence type="ECO:0000256" key="8">
    <source>
        <dbReference type="ARBA" id="ARBA00023136"/>
    </source>
</evidence>
<dbReference type="InterPro" id="IPR050681">
    <property type="entry name" value="CDF/SLC30A"/>
</dbReference>
<feature type="non-terminal residue" evidence="13">
    <location>
        <position position="157"/>
    </location>
</feature>
<keyword evidence="5" id="KW-0864">Zinc transport</keyword>
<dbReference type="SUPFAM" id="SSF160240">
    <property type="entry name" value="Cation efflux protein cytoplasmic domain-like"/>
    <property type="match status" value="1"/>
</dbReference>
<dbReference type="NCBIfam" id="TIGR01297">
    <property type="entry name" value="CDF"/>
    <property type="match status" value="1"/>
</dbReference>
<evidence type="ECO:0000256" key="10">
    <source>
        <dbReference type="SAM" id="Phobius"/>
    </source>
</evidence>
<dbReference type="PANTHER" id="PTHR11562:SF17">
    <property type="entry name" value="RE54080P-RELATED"/>
    <property type="match status" value="1"/>
</dbReference>
<dbReference type="OrthoDB" id="9944568at2759"/>
<name>B7QIV4_IXOSC</name>
<dbReference type="VEuPathDB" id="VectorBase:ISCW013980"/>
<dbReference type="Gene3D" id="1.20.1510.10">
    <property type="entry name" value="Cation efflux protein transmembrane domain"/>
    <property type="match status" value="1"/>
</dbReference>
<keyword evidence="6 10" id="KW-1133">Transmembrane helix</keyword>
<evidence type="ECO:0000313" key="14">
    <source>
        <dbReference type="EnsemblMetazoa" id="ISCW013980-PA"/>
    </source>
</evidence>
<dbReference type="EMBL" id="DS948228">
    <property type="protein sequence ID" value="EEC18776.1"/>
    <property type="molecule type" value="Genomic_DNA"/>
</dbReference>
<dbReference type="EnsemblMetazoa" id="ISCW013980-RA">
    <property type="protein sequence ID" value="ISCW013980-PA"/>
    <property type="gene ID" value="ISCW013980"/>
</dbReference>
<dbReference type="GO" id="GO:0008324">
    <property type="term" value="F:monoatomic cation transmembrane transporter activity"/>
    <property type="evidence" value="ECO:0007669"/>
    <property type="project" value="InterPro"/>
</dbReference>
<protein>
    <submittedName>
        <fullName evidence="13 14">Cation efflux protein/ zinc transporter, putative</fullName>
        <ecNumber evidence="13">1.3.1.74</ecNumber>
    </submittedName>
</protein>
<sequence>MLVGTGGGSRVKVGPPLPTPGAAKRPVERTGTEAPPERHDGVMNLNVRAAFIHVLGDLIQSVGVLLAAIIIYFCPNCGVVDPICTLLFSVIVLVTTLAILKEALNVLMEGIPRSVDYHQVRAMLLSVQGVARVHDLHIWSLSLDKLAVSAHVVLGEG</sequence>
<feature type="domain" description="Cation efflux protein cytoplasmic" evidence="12">
    <location>
        <begin position="112"/>
        <end position="154"/>
    </location>
</feature>
<reference evidence="13 15" key="1">
    <citation type="submission" date="2008-03" db="EMBL/GenBank/DDBJ databases">
        <title>Annotation of Ixodes scapularis.</title>
        <authorList>
            <consortium name="Ixodes scapularis Genome Project Consortium"/>
            <person name="Caler E."/>
            <person name="Hannick L.I."/>
            <person name="Bidwell S."/>
            <person name="Joardar V."/>
            <person name="Thiagarajan M."/>
            <person name="Amedeo P."/>
            <person name="Galinsky K.J."/>
            <person name="Schobel S."/>
            <person name="Inman J."/>
            <person name="Hostetler J."/>
            <person name="Miller J."/>
            <person name="Hammond M."/>
            <person name="Megy K."/>
            <person name="Lawson D."/>
            <person name="Kodira C."/>
            <person name="Sutton G."/>
            <person name="Meyer J."/>
            <person name="Hill C.A."/>
            <person name="Birren B."/>
            <person name="Nene V."/>
            <person name="Collins F."/>
            <person name="Alarcon-Chaidez F."/>
            <person name="Wikel S."/>
            <person name="Strausberg R."/>
        </authorList>
    </citation>
    <scope>NUCLEOTIDE SEQUENCE [LARGE SCALE GENOMIC DNA]</scope>
    <source>
        <strain evidence="15">Wikel</strain>
        <strain evidence="13">Wikel colony</strain>
    </source>
</reference>
<comment type="subcellular location">
    <subcellularLocation>
        <location evidence="1">Membrane</location>
        <topology evidence="1">Multi-pass membrane protein</topology>
    </subcellularLocation>
</comment>
<organism>
    <name type="scientific">Ixodes scapularis</name>
    <name type="common">Black-legged tick</name>
    <name type="synonym">Deer tick</name>
    <dbReference type="NCBI Taxonomy" id="6945"/>
    <lineage>
        <taxon>Eukaryota</taxon>
        <taxon>Metazoa</taxon>
        <taxon>Ecdysozoa</taxon>
        <taxon>Arthropoda</taxon>
        <taxon>Chelicerata</taxon>
        <taxon>Arachnida</taxon>
        <taxon>Acari</taxon>
        <taxon>Parasitiformes</taxon>
        <taxon>Ixodida</taxon>
        <taxon>Ixodoidea</taxon>
        <taxon>Ixodidae</taxon>
        <taxon>Ixodinae</taxon>
        <taxon>Ixodes</taxon>
    </lineage>
</organism>
<dbReference type="Pfam" id="PF16916">
    <property type="entry name" value="ZT_dimer"/>
    <property type="match status" value="1"/>
</dbReference>
<evidence type="ECO:0000256" key="6">
    <source>
        <dbReference type="ARBA" id="ARBA00022989"/>
    </source>
</evidence>
<evidence type="ECO:0000256" key="2">
    <source>
        <dbReference type="ARBA" id="ARBA00008873"/>
    </source>
</evidence>
<feature type="domain" description="Cation efflux protein transmembrane" evidence="11">
    <location>
        <begin position="43"/>
        <end position="108"/>
    </location>
</feature>
<dbReference type="Proteomes" id="UP000001555">
    <property type="component" value="Unassembled WGS sequence"/>
</dbReference>
<feature type="compositionally biased region" description="Basic and acidic residues" evidence="9">
    <location>
        <begin position="25"/>
        <end position="39"/>
    </location>
</feature>
<evidence type="ECO:0000313" key="15">
    <source>
        <dbReference type="Proteomes" id="UP000001555"/>
    </source>
</evidence>
<evidence type="ECO:0000256" key="4">
    <source>
        <dbReference type="ARBA" id="ARBA00022692"/>
    </source>
</evidence>
<reference evidence="14" key="2">
    <citation type="submission" date="2020-05" db="UniProtKB">
        <authorList>
            <consortium name="EnsemblMetazoa"/>
        </authorList>
    </citation>
    <scope>IDENTIFICATION</scope>
    <source>
        <strain evidence="14">wikel</strain>
    </source>
</reference>
<dbReference type="HOGENOM" id="CLU_1682296_0_0_1"/>
<accession>B7QIV4</accession>
<dbReference type="InterPro" id="IPR036837">
    <property type="entry name" value="Cation_efflux_CTD_sf"/>
</dbReference>
<dbReference type="InterPro" id="IPR002524">
    <property type="entry name" value="Cation_efflux"/>
</dbReference>
<dbReference type="AlphaFoldDB" id="B7QIV4"/>
<evidence type="ECO:0000259" key="11">
    <source>
        <dbReference type="Pfam" id="PF01545"/>
    </source>
</evidence>
<dbReference type="EMBL" id="ABJB010444387">
    <property type="status" value="NOT_ANNOTATED_CDS"/>
    <property type="molecule type" value="Genomic_DNA"/>
</dbReference>
<dbReference type="PaxDb" id="6945-B7QIV4"/>
<feature type="transmembrane region" description="Helical" evidence="10">
    <location>
        <begin position="79"/>
        <end position="100"/>
    </location>
</feature>
<dbReference type="VEuPathDB" id="VectorBase:ISCP_023692"/>
<keyword evidence="7" id="KW-0406">Ion transport</keyword>
<keyword evidence="15" id="KW-1185">Reference proteome</keyword>
<keyword evidence="3" id="KW-0813">Transport</keyword>
<dbReference type="Pfam" id="PF01545">
    <property type="entry name" value="Cation_efflux"/>
    <property type="match status" value="1"/>
</dbReference>
<evidence type="ECO:0000256" key="9">
    <source>
        <dbReference type="SAM" id="MobiDB-lite"/>
    </source>
</evidence>
<evidence type="ECO:0000256" key="1">
    <source>
        <dbReference type="ARBA" id="ARBA00004141"/>
    </source>
</evidence>
<evidence type="ECO:0000259" key="12">
    <source>
        <dbReference type="Pfam" id="PF16916"/>
    </source>
</evidence>
<evidence type="ECO:0000313" key="13">
    <source>
        <dbReference type="EMBL" id="EEC18776.1"/>
    </source>
</evidence>
<comment type="similarity">
    <text evidence="2">Belongs to the cation diffusion facilitator (CDF) transporter (TC 2.A.4) family. SLC30A subfamily.</text>
</comment>
<keyword evidence="5" id="KW-0862">Zinc</keyword>
<dbReference type="InterPro" id="IPR027470">
    <property type="entry name" value="Cation_efflux_CTD"/>
</dbReference>
<dbReference type="GO" id="GO:0032440">
    <property type="term" value="F:2-alkenal reductase [NAD(P)H] activity"/>
    <property type="evidence" value="ECO:0007669"/>
    <property type="project" value="UniProtKB-EC"/>
</dbReference>
<dbReference type="SUPFAM" id="SSF161111">
    <property type="entry name" value="Cation efflux protein transmembrane domain-like"/>
    <property type="match status" value="1"/>
</dbReference>
<dbReference type="STRING" id="6945.B7QIV4"/>
<dbReference type="VEuPathDB" id="VectorBase:ISCI013980"/>
<dbReference type="PANTHER" id="PTHR11562">
    <property type="entry name" value="CATION EFFLUX PROTEIN/ ZINC TRANSPORTER"/>
    <property type="match status" value="1"/>
</dbReference>
<dbReference type="EC" id="1.3.1.74" evidence="13"/>
<keyword evidence="13" id="KW-0560">Oxidoreductase</keyword>
<evidence type="ECO:0000256" key="7">
    <source>
        <dbReference type="ARBA" id="ARBA00023065"/>
    </source>
</evidence>
<keyword evidence="8 10" id="KW-0472">Membrane</keyword>
<gene>
    <name evidence="13" type="ORF">IscW_ISCW013980</name>
</gene>
<evidence type="ECO:0000256" key="3">
    <source>
        <dbReference type="ARBA" id="ARBA00022448"/>
    </source>
</evidence>
<feature type="transmembrane region" description="Helical" evidence="10">
    <location>
        <begin position="50"/>
        <end position="73"/>
    </location>
</feature>
<feature type="region of interest" description="Disordered" evidence="9">
    <location>
        <begin position="1"/>
        <end position="39"/>
    </location>
</feature>
<dbReference type="GO" id="GO:0016020">
    <property type="term" value="C:membrane"/>
    <property type="evidence" value="ECO:0007669"/>
    <property type="project" value="UniProtKB-SubCell"/>
</dbReference>